<dbReference type="RefSeq" id="WP_338436164.1">
    <property type="nucleotide sequence ID" value="NZ_JAUYVH010000003.1"/>
</dbReference>
<feature type="region of interest" description="Disordered" evidence="1">
    <location>
        <begin position="88"/>
        <end position="177"/>
    </location>
</feature>
<evidence type="ECO:0000256" key="1">
    <source>
        <dbReference type="SAM" id="MobiDB-lite"/>
    </source>
</evidence>
<feature type="compositionally biased region" description="Basic and acidic residues" evidence="1">
    <location>
        <begin position="155"/>
        <end position="177"/>
    </location>
</feature>
<keyword evidence="2" id="KW-0812">Transmembrane</keyword>
<keyword evidence="5" id="KW-1185">Reference proteome</keyword>
<protein>
    <submittedName>
        <fullName evidence="4">SPOR domain-containing protein</fullName>
    </submittedName>
</protein>
<evidence type="ECO:0000259" key="3">
    <source>
        <dbReference type="PROSITE" id="PS51724"/>
    </source>
</evidence>
<dbReference type="InterPro" id="IPR007730">
    <property type="entry name" value="SPOR-like_dom"/>
</dbReference>
<reference evidence="4 5" key="1">
    <citation type="submission" date="2023-08" db="EMBL/GenBank/DDBJ databases">
        <title>Oxalobacteraceae gen .nov., isolated from river sludge outside the plant.</title>
        <authorList>
            <person name="Zhao S.Y."/>
        </authorList>
    </citation>
    <scope>NUCLEOTIDE SEQUENCE [LARGE SCALE GENOMIC DNA]</scope>
    <source>
        <strain evidence="4 5">R-40</strain>
    </source>
</reference>
<feature type="transmembrane region" description="Helical" evidence="2">
    <location>
        <begin position="59"/>
        <end position="77"/>
    </location>
</feature>
<feature type="domain" description="SPOR" evidence="3">
    <location>
        <begin position="199"/>
        <end position="277"/>
    </location>
</feature>
<feature type="compositionally biased region" description="Basic and acidic residues" evidence="1">
    <location>
        <begin position="21"/>
        <end position="31"/>
    </location>
</feature>
<keyword evidence="2" id="KW-1133">Transmembrane helix</keyword>
<feature type="compositionally biased region" description="Basic and acidic residues" evidence="1">
    <location>
        <begin position="88"/>
        <end position="98"/>
    </location>
</feature>
<dbReference type="Pfam" id="PF05036">
    <property type="entry name" value="SPOR"/>
    <property type="match status" value="1"/>
</dbReference>
<evidence type="ECO:0000313" key="4">
    <source>
        <dbReference type="EMBL" id="MDQ9170235.1"/>
    </source>
</evidence>
<name>A0ABU1BMK7_9BURK</name>
<accession>A0ABU1BMK7</accession>
<evidence type="ECO:0000256" key="2">
    <source>
        <dbReference type="SAM" id="Phobius"/>
    </source>
</evidence>
<comment type="caution">
    <text evidence="4">The sequence shown here is derived from an EMBL/GenBank/DDBJ whole genome shotgun (WGS) entry which is preliminary data.</text>
</comment>
<evidence type="ECO:0000313" key="5">
    <source>
        <dbReference type="Proteomes" id="UP001225596"/>
    </source>
</evidence>
<organism evidence="4 5">
    <name type="scientific">Keguizhuia sedimenti</name>
    <dbReference type="NCBI Taxonomy" id="3064264"/>
    <lineage>
        <taxon>Bacteria</taxon>
        <taxon>Pseudomonadati</taxon>
        <taxon>Pseudomonadota</taxon>
        <taxon>Betaproteobacteria</taxon>
        <taxon>Burkholderiales</taxon>
        <taxon>Oxalobacteraceae</taxon>
        <taxon>Keguizhuia</taxon>
    </lineage>
</organism>
<dbReference type="Gene3D" id="3.30.70.1070">
    <property type="entry name" value="Sporulation related repeat"/>
    <property type="match status" value="1"/>
</dbReference>
<dbReference type="SUPFAM" id="SSF110997">
    <property type="entry name" value="Sporulation related repeat"/>
    <property type="match status" value="1"/>
</dbReference>
<dbReference type="InterPro" id="IPR052521">
    <property type="entry name" value="Cell_div_SPOR-domain"/>
</dbReference>
<dbReference type="PROSITE" id="PS51724">
    <property type="entry name" value="SPOR"/>
    <property type="match status" value="1"/>
</dbReference>
<sequence>MGLFSFAGKTKQKTVSNDSEFYSHAEEESNTSRRRSKRKQSQENNDPVLPEKKRARRRLVGAVALVLAAVIGLPMILDSEPKPLTRDIAIEIPSKDKPQAQVPAKASVSARPNILPPNAALDKGEEIIDPDKESPPAPKNQQQQANLSPSIQPELKQESKPEFKAVPKKVEKTAEEDRARALLEGLPEQKADKVKTASEGKNGKFVIQVAALGSQDKVNELQNKLKGAGIKSYTSKVATQSGERIRVRVGPFSSKEEAEKIRAKLVKIGLGGTLVPA</sequence>
<dbReference type="PANTHER" id="PTHR38687:SF1">
    <property type="entry name" value="CELL DIVISION PROTEIN DEDD"/>
    <property type="match status" value="1"/>
</dbReference>
<gene>
    <name evidence="4" type="ORF">Q8A64_07380</name>
</gene>
<dbReference type="EMBL" id="JAUYVH010000003">
    <property type="protein sequence ID" value="MDQ9170235.1"/>
    <property type="molecule type" value="Genomic_DNA"/>
</dbReference>
<feature type="compositionally biased region" description="Basic and acidic residues" evidence="1">
    <location>
        <begin position="122"/>
        <end position="134"/>
    </location>
</feature>
<dbReference type="PANTHER" id="PTHR38687">
    <property type="entry name" value="CELL DIVISION PROTEIN DEDD-RELATED"/>
    <property type="match status" value="1"/>
</dbReference>
<keyword evidence="2" id="KW-0472">Membrane</keyword>
<dbReference type="InterPro" id="IPR036680">
    <property type="entry name" value="SPOR-like_sf"/>
</dbReference>
<feature type="region of interest" description="Disordered" evidence="1">
    <location>
        <begin position="1"/>
        <end position="55"/>
    </location>
</feature>
<proteinExistence type="predicted"/>
<dbReference type="Proteomes" id="UP001225596">
    <property type="component" value="Unassembled WGS sequence"/>
</dbReference>